<dbReference type="InterPro" id="IPR009000">
    <property type="entry name" value="Transl_B-barrel_sf"/>
</dbReference>
<dbReference type="InterPro" id="IPR027417">
    <property type="entry name" value="P-loop_NTPase"/>
</dbReference>
<dbReference type="GO" id="GO:0005525">
    <property type="term" value="F:GTP binding"/>
    <property type="evidence" value="ECO:0007669"/>
    <property type="project" value="UniProtKB-UniRule"/>
</dbReference>
<keyword evidence="3 6" id="KW-0342">GTP-binding</keyword>
<dbReference type="Gene3D" id="2.40.50.250">
    <property type="entry name" value="bipa protein"/>
    <property type="match status" value="1"/>
</dbReference>
<name>A0A385PY88_9FIRM</name>
<keyword evidence="6" id="KW-0820">tRNA-binding</keyword>
<evidence type="ECO:0000313" key="8">
    <source>
        <dbReference type="Proteomes" id="UP000265562"/>
    </source>
</evidence>
<keyword evidence="6" id="KW-0694">RNA-binding</keyword>
<dbReference type="Pfam" id="PF00009">
    <property type="entry name" value="GTP_EFTU"/>
    <property type="match status" value="1"/>
</dbReference>
<dbReference type="GO" id="GO:0003924">
    <property type="term" value="F:GTPase activity"/>
    <property type="evidence" value="ECO:0007669"/>
    <property type="project" value="UniProtKB-UniRule"/>
</dbReference>
<dbReference type="SUPFAM" id="SSF54980">
    <property type="entry name" value="EF-G C-terminal domain-like"/>
    <property type="match status" value="2"/>
</dbReference>
<dbReference type="SUPFAM" id="SSF50447">
    <property type="entry name" value="Translation proteins"/>
    <property type="match status" value="1"/>
</dbReference>
<evidence type="ECO:0000256" key="6">
    <source>
        <dbReference type="HAMAP-Rule" id="MF_00849"/>
    </source>
</evidence>
<keyword evidence="6" id="KW-0378">Hydrolase</keyword>
<dbReference type="GO" id="GO:0000049">
    <property type="term" value="F:tRNA binding"/>
    <property type="evidence" value="ECO:0007669"/>
    <property type="project" value="UniProtKB-KW"/>
</dbReference>
<keyword evidence="4" id="KW-0472">Membrane</keyword>
<proteinExistence type="inferred from homology"/>
<dbReference type="CDD" id="cd01891">
    <property type="entry name" value="TypA_BipA"/>
    <property type="match status" value="1"/>
</dbReference>
<dbReference type="GO" id="GO:0000027">
    <property type="term" value="P:ribosomal large subunit assembly"/>
    <property type="evidence" value="ECO:0007669"/>
    <property type="project" value="UniProtKB-UniRule"/>
</dbReference>
<evidence type="ECO:0000256" key="1">
    <source>
        <dbReference type="ARBA" id="ARBA00005454"/>
    </source>
</evidence>
<dbReference type="Gene3D" id="2.40.30.10">
    <property type="entry name" value="Translation factors"/>
    <property type="match status" value="1"/>
</dbReference>
<dbReference type="EC" id="3.6.5.-" evidence="6"/>
<keyword evidence="2 6" id="KW-0547">Nucleotide-binding</keyword>
<dbReference type="Proteomes" id="UP000265562">
    <property type="component" value="Chromosome"/>
</dbReference>
<evidence type="ECO:0000256" key="5">
    <source>
        <dbReference type="ARBA" id="ARBA00048548"/>
    </source>
</evidence>
<dbReference type="GO" id="GO:0009409">
    <property type="term" value="P:response to cold"/>
    <property type="evidence" value="ECO:0007669"/>
    <property type="project" value="UniProtKB-ARBA"/>
</dbReference>
<keyword evidence="6" id="KW-0963">Cytoplasm</keyword>
<dbReference type="InterPro" id="IPR042116">
    <property type="entry name" value="TypA/BipA_C"/>
</dbReference>
<dbReference type="PANTHER" id="PTHR43512:SF4">
    <property type="entry name" value="TRANSLATION FACTOR GUF1 HOMOLOG, CHLOROPLASTIC"/>
    <property type="match status" value="1"/>
</dbReference>
<comment type="subunit">
    <text evidence="6">Monomer.</text>
</comment>
<dbReference type="Gene3D" id="3.30.70.240">
    <property type="match status" value="1"/>
</dbReference>
<evidence type="ECO:0000313" key="7">
    <source>
        <dbReference type="EMBL" id="AYA98916.1"/>
    </source>
</evidence>
<dbReference type="PRINTS" id="PR00315">
    <property type="entry name" value="ELONGATNFCT"/>
</dbReference>
<dbReference type="CDD" id="cd16263">
    <property type="entry name" value="BipA_III"/>
    <property type="match status" value="1"/>
</dbReference>
<dbReference type="SMART" id="SM00838">
    <property type="entry name" value="EFG_C"/>
    <property type="match status" value="1"/>
</dbReference>
<dbReference type="InterPro" id="IPR048876">
    <property type="entry name" value="BipA_C"/>
</dbReference>
<protein>
    <recommendedName>
        <fullName evidence="6">Large ribosomal subunit assembly factor BipA</fullName>
        <ecNumber evidence="6">3.6.5.-</ecNumber>
    </recommendedName>
    <alternativeName>
        <fullName evidence="6">GTP-binding protein BipA</fullName>
    </alternativeName>
</protein>
<dbReference type="PANTHER" id="PTHR43512">
    <property type="entry name" value="TRANSLATION FACTOR GUF1-RELATED"/>
    <property type="match status" value="1"/>
</dbReference>
<sequence length="611" mass="68638">MITKREDIRNIAIIAHVDHGKTTLVDQLLKQSGVFRANQEVAERVMDSNDIERERGITILSKNTAVHYGDTKINIIDTPGHADFGGEVERVLKMVNGVVLVVDAYEGAMPQTKFVLRKALELDLEVLCLINKCDREEARPEEVVDEILELLLDLDANEHQLDCPFLFASARSGWARYSVNDTNEDMKPLFETIIKHIPAPEGDEEADPQVLISTIDYNEYVGRIGVGKVDNGVIKVNQEVALVNHHDPDKMKKVKIGKLYEYEGLNRVEVNEARIGSIVAISGIPDIHIGDTLTSVENPEAIPFQKISEPTISMNFMVNDSPLAGREGKYITSRHLRERLFRELNTDVSIRIEETDSPDCFKVSGRGELHLSVLIENMRREGFEFAVSKAEVIYRYDERNQKQEPMELAFVDVPDEFSGAVIQKLTSRKGELQGMSPTHGGYTRLQFLIPSRGLIGYRGEFMTDTKGNGILNTEFDGYAPYKGDMFYRKTGSLIAFESGESITYGLFNAQERGTLFIGAGEKVYAGMVIGKNGKAEDVEINVCKTKKLTNTRSSSADEALRLVTPKVMSLEESLEFIDTDELLEVTPENLRIRKKILDPTLRKRSMIKSKQ</sequence>
<dbReference type="EMBL" id="CP032364">
    <property type="protein sequence ID" value="AYA98916.1"/>
    <property type="molecule type" value="Genomic_DNA"/>
</dbReference>
<comment type="caution">
    <text evidence="6">Lacks conserved residue(s) required for the propagation of feature annotation.</text>
</comment>
<dbReference type="GO" id="GO:0043022">
    <property type="term" value="F:ribosome binding"/>
    <property type="evidence" value="ECO:0007669"/>
    <property type="project" value="UniProtKB-UniRule"/>
</dbReference>
<feature type="binding site" evidence="6">
    <location>
        <begin position="18"/>
        <end position="23"/>
    </location>
    <ligand>
        <name>GTP</name>
        <dbReference type="ChEBI" id="CHEBI:37565"/>
    </ligand>
</feature>
<comment type="catalytic activity">
    <reaction evidence="5 6">
        <text>GTP + H2O = GDP + phosphate + H(+)</text>
        <dbReference type="Rhea" id="RHEA:19669"/>
        <dbReference type="ChEBI" id="CHEBI:15377"/>
        <dbReference type="ChEBI" id="CHEBI:15378"/>
        <dbReference type="ChEBI" id="CHEBI:37565"/>
        <dbReference type="ChEBI" id="CHEBI:43474"/>
        <dbReference type="ChEBI" id="CHEBI:58189"/>
    </reaction>
</comment>
<dbReference type="Pfam" id="PF03144">
    <property type="entry name" value="GTP_EFTU_D2"/>
    <property type="match status" value="1"/>
</dbReference>
<dbReference type="Pfam" id="PF21018">
    <property type="entry name" value="BipA_C"/>
    <property type="match status" value="1"/>
</dbReference>
<dbReference type="GO" id="GO:0010467">
    <property type="term" value="P:gene expression"/>
    <property type="evidence" value="ECO:0007669"/>
    <property type="project" value="UniProtKB-ARBA"/>
</dbReference>
<dbReference type="InterPro" id="IPR006298">
    <property type="entry name" value="BipA"/>
</dbReference>
<keyword evidence="6" id="KW-0690">Ribosome biogenesis</keyword>
<comment type="similarity">
    <text evidence="6">Belongs to the TRAFAC class translation factor GTPase superfamily. Classic translation factor GTPase family. BipA subfamily.</text>
</comment>
<reference evidence="7 8" key="1">
    <citation type="submission" date="2018-09" db="EMBL/GenBank/DDBJ databases">
        <title>Genome sequencing of Lachnoanaerobaculum umeaense DSM 23576.</title>
        <authorList>
            <person name="Kook J.-K."/>
            <person name="Park S.-N."/>
            <person name="Lim Y.K."/>
        </authorList>
    </citation>
    <scope>NUCLEOTIDE SEQUENCE [LARGE SCALE GENOMIC DNA]</scope>
    <source>
        <strain evidence="8">DSM 23576 \ CCUG 58757</strain>
    </source>
</reference>
<keyword evidence="8" id="KW-1185">Reference proteome</keyword>
<dbReference type="InterPro" id="IPR035651">
    <property type="entry name" value="BipA_V"/>
</dbReference>
<dbReference type="Pfam" id="PF00679">
    <property type="entry name" value="EFG_C"/>
    <property type="match status" value="1"/>
</dbReference>
<evidence type="ECO:0000256" key="3">
    <source>
        <dbReference type="ARBA" id="ARBA00023134"/>
    </source>
</evidence>
<gene>
    <name evidence="7" type="primary">typA</name>
    <name evidence="6" type="synonym">bipA</name>
    <name evidence="7" type="ORF">D4A81_02610</name>
</gene>
<comment type="similarity">
    <text evidence="1">Belongs to the TRAFAC class translation factor GTPase superfamily. Classic translation factor GTPase family. LepA subfamily.</text>
</comment>
<comment type="function">
    <text evidence="6">A 50S ribosomal subunit assembly protein with GTPase activity, required for 50S subunit assembly at low temperatures, may also play a role in translation. Binds GTP and analogs. Binds the 70S ribosome between the 30S and 50S subunits, in a similar position as ribosome-bound EF-G; it contacts a number of ribosomal proteins, both rRNAs and the A-site tRNA.</text>
</comment>
<dbReference type="InterPro" id="IPR005225">
    <property type="entry name" value="Small_GTP-bd"/>
</dbReference>
<dbReference type="GO" id="GO:0045727">
    <property type="term" value="P:positive regulation of translation"/>
    <property type="evidence" value="ECO:0007669"/>
    <property type="project" value="TreeGrafter"/>
</dbReference>
<dbReference type="Gene3D" id="3.30.70.870">
    <property type="entry name" value="Elongation Factor G (Translational Gtpase), domain 3"/>
    <property type="match status" value="1"/>
</dbReference>
<dbReference type="CDD" id="cd03691">
    <property type="entry name" value="BipA_TypA_II"/>
    <property type="match status" value="1"/>
</dbReference>
<dbReference type="PROSITE" id="PS51722">
    <property type="entry name" value="G_TR_2"/>
    <property type="match status" value="1"/>
</dbReference>
<dbReference type="NCBIfam" id="TIGR01394">
    <property type="entry name" value="TypA_BipA"/>
    <property type="match status" value="1"/>
</dbReference>
<dbReference type="AlphaFoldDB" id="A0A385PY88"/>
<dbReference type="KEGG" id="lua:D4A81_02610"/>
<dbReference type="InterPro" id="IPR047042">
    <property type="entry name" value="BipA_II"/>
</dbReference>
<comment type="subcellular location">
    <subcellularLocation>
        <location evidence="6">Cytoplasm</location>
    </subcellularLocation>
    <text evidence="6">Binds to ribosomes.</text>
</comment>
<keyword evidence="6" id="KW-0699">rRNA-binding</keyword>
<dbReference type="InterPro" id="IPR006297">
    <property type="entry name" value="EF-4"/>
</dbReference>
<dbReference type="RefSeq" id="WP_111525751.1">
    <property type="nucleotide sequence ID" value="NZ_CP032364.1"/>
</dbReference>
<dbReference type="InterPro" id="IPR031157">
    <property type="entry name" value="G_TR_CS"/>
</dbReference>
<dbReference type="InterPro" id="IPR000795">
    <property type="entry name" value="T_Tr_GTP-bd_dom"/>
</dbReference>
<dbReference type="InterPro" id="IPR047041">
    <property type="entry name" value="BipA_GTP-bd_dom"/>
</dbReference>
<dbReference type="FunFam" id="3.30.70.240:FF:000002">
    <property type="entry name" value="GTP-binding protein TypA"/>
    <property type="match status" value="1"/>
</dbReference>
<dbReference type="GO" id="GO:0005737">
    <property type="term" value="C:cytoplasm"/>
    <property type="evidence" value="ECO:0007669"/>
    <property type="project" value="UniProtKB-SubCell"/>
</dbReference>
<dbReference type="InterPro" id="IPR035647">
    <property type="entry name" value="EFG_III/V"/>
</dbReference>
<accession>A0A385PY88</accession>
<evidence type="ECO:0000256" key="4">
    <source>
        <dbReference type="ARBA" id="ARBA00023136"/>
    </source>
</evidence>
<dbReference type="FunFam" id="3.40.50.300:FF:000055">
    <property type="entry name" value="GTP-binding protein TypA"/>
    <property type="match status" value="1"/>
</dbReference>
<dbReference type="InterPro" id="IPR000640">
    <property type="entry name" value="EFG_V-like"/>
</dbReference>
<evidence type="ECO:0000256" key="2">
    <source>
        <dbReference type="ARBA" id="ARBA00022741"/>
    </source>
</evidence>
<organism evidence="7 8">
    <name type="scientific">Lachnoanaerobaculum umeaense</name>
    <dbReference type="NCBI Taxonomy" id="617123"/>
    <lineage>
        <taxon>Bacteria</taxon>
        <taxon>Bacillati</taxon>
        <taxon>Bacillota</taxon>
        <taxon>Clostridia</taxon>
        <taxon>Lachnospirales</taxon>
        <taxon>Lachnospiraceae</taxon>
        <taxon>Lachnoanaerobaculum</taxon>
    </lineage>
</organism>
<dbReference type="FunFam" id="3.30.70.870:FF:000003">
    <property type="entry name" value="GTP-binding protein TypA"/>
    <property type="match status" value="1"/>
</dbReference>
<dbReference type="FunFam" id="2.40.30.10:FF:000016">
    <property type="entry name" value="GTP-binding protein TypA"/>
    <property type="match status" value="1"/>
</dbReference>
<dbReference type="NCBIfam" id="TIGR00231">
    <property type="entry name" value="small_GTP"/>
    <property type="match status" value="1"/>
</dbReference>
<dbReference type="PROSITE" id="PS00301">
    <property type="entry name" value="G_TR_1"/>
    <property type="match status" value="1"/>
</dbReference>
<dbReference type="InterPro" id="IPR047043">
    <property type="entry name" value="BipA_III"/>
</dbReference>
<dbReference type="FunFam" id="2.40.50.250:FF:000001">
    <property type="entry name" value="GTP-binding protein TypA"/>
    <property type="match status" value="1"/>
</dbReference>
<dbReference type="Gene3D" id="3.40.50.300">
    <property type="entry name" value="P-loop containing nucleotide triphosphate hydrolases"/>
    <property type="match status" value="1"/>
</dbReference>
<dbReference type="SUPFAM" id="SSF52540">
    <property type="entry name" value="P-loop containing nucleoside triphosphate hydrolases"/>
    <property type="match status" value="1"/>
</dbReference>
<dbReference type="HAMAP" id="MF_00849">
    <property type="entry name" value="BipA"/>
    <property type="match status" value="1"/>
</dbReference>
<dbReference type="CDD" id="cd03710">
    <property type="entry name" value="BipA_TypA_C"/>
    <property type="match status" value="1"/>
</dbReference>
<dbReference type="InterPro" id="IPR004161">
    <property type="entry name" value="EFTu-like_2"/>
</dbReference>
<dbReference type="GO" id="GO:0019843">
    <property type="term" value="F:rRNA binding"/>
    <property type="evidence" value="ECO:0007669"/>
    <property type="project" value="UniProtKB-KW"/>
</dbReference>
<dbReference type="OrthoDB" id="9801591at2"/>